<evidence type="ECO:0000256" key="2">
    <source>
        <dbReference type="ARBA" id="ARBA00023015"/>
    </source>
</evidence>
<evidence type="ECO:0000256" key="4">
    <source>
        <dbReference type="ARBA" id="ARBA00023163"/>
    </source>
</evidence>
<dbReference type="PANTHER" id="PTHR30126">
    <property type="entry name" value="HTH-TYPE TRANSCRIPTIONAL REGULATOR"/>
    <property type="match status" value="1"/>
</dbReference>
<keyword evidence="4" id="KW-0804">Transcription</keyword>
<dbReference type="Gene3D" id="3.40.190.10">
    <property type="entry name" value="Periplasmic binding protein-like II"/>
    <property type="match status" value="2"/>
</dbReference>
<evidence type="ECO:0000313" key="6">
    <source>
        <dbReference type="EMBL" id="HJF33262.1"/>
    </source>
</evidence>
<proteinExistence type="inferred from homology"/>
<name>A0A921G248_SPOPS</name>
<feature type="domain" description="HTH lysR-type" evidence="5">
    <location>
        <begin position="1"/>
        <end position="58"/>
    </location>
</feature>
<sequence length="292" mass="32479">MLLEELKTFVAVIEKKNFTKAGESLHISQPTVSLHIKHLEEELQASLLIRANKTFHITPAGEFLYERAIQLLHLSEQTKEEILWQHKKVSGSLRIAASYTIGESVLPEILTKLHRKYPDLHVEVAIVNTEDVEVAVREFRADIGCIEGSVQAKGLIIQPFMEDELILVAASGHPLASIHPFKGTDLQTSHWVMREVGSGTREYTDYLLQSIGHIKPSKTVIGSNEGVKKAVLCELGIAAVSVHTVKAELDSGQLVQLKVLTPPKKRTFSTLCSPLMAEKKHVTVFLKELQSE</sequence>
<dbReference type="SUPFAM" id="SSF46785">
    <property type="entry name" value="Winged helix' DNA-binding domain"/>
    <property type="match status" value="1"/>
</dbReference>
<dbReference type="EMBL" id="DYWT01000249">
    <property type="protein sequence ID" value="HJF33262.1"/>
    <property type="molecule type" value="Genomic_DNA"/>
</dbReference>
<dbReference type="AlphaFoldDB" id="A0A921G248"/>
<keyword evidence="3" id="KW-0238">DNA-binding</keyword>
<dbReference type="InterPro" id="IPR036390">
    <property type="entry name" value="WH_DNA-bd_sf"/>
</dbReference>
<reference evidence="6" key="1">
    <citation type="journal article" date="2021" name="PeerJ">
        <title>Extensive microbial diversity within the chicken gut microbiome revealed by metagenomics and culture.</title>
        <authorList>
            <person name="Gilroy R."/>
            <person name="Ravi A."/>
            <person name="Getino M."/>
            <person name="Pursley I."/>
            <person name="Horton D.L."/>
            <person name="Alikhan N.F."/>
            <person name="Baker D."/>
            <person name="Gharbi K."/>
            <person name="Hall N."/>
            <person name="Watson M."/>
            <person name="Adriaenssens E.M."/>
            <person name="Foster-Nyarko E."/>
            <person name="Jarju S."/>
            <person name="Secka A."/>
            <person name="Antonio M."/>
            <person name="Oren A."/>
            <person name="Chaudhuri R.R."/>
            <person name="La Ragione R."/>
            <person name="Hildebrand F."/>
            <person name="Pallen M.J."/>
        </authorList>
    </citation>
    <scope>NUCLEOTIDE SEQUENCE</scope>
    <source>
        <strain evidence="6">CHK171-7178</strain>
    </source>
</reference>
<keyword evidence="2" id="KW-0805">Transcription regulation</keyword>
<reference evidence="6" key="2">
    <citation type="submission" date="2021-09" db="EMBL/GenBank/DDBJ databases">
        <authorList>
            <person name="Gilroy R."/>
        </authorList>
    </citation>
    <scope>NUCLEOTIDE SEQUENCE</scope>
    <source>
        <strain evidence="6">CHK171-7178</strain>
    </source>
</reference>
<dbReference type="Pfam" id="PF00126">
    <property type="entry name" value="HTH_1"/>
    <property type="match status" value="1"/>
</dbReference>
<dbReference type="Pfam" id="PF03466">
    <property type="entry name" value="LysR_substrate"/>
    <property type="match status" value="1"/>
</dbReference>
<dbReference type="InterPro" id="IPR005119">
    <property type="entry name" value="LysR_subst-bd"/>
</dbReference>
<dbReference type="FunFam" id="1.10.10.10:FF:000001">
    <property type="entry name" value="LysR family transcriptional regulator"/>
    <property type="match status" value="1"/>
</dbReference>
<evidence type="ECO:0000256" key="1">
    <source>
        <dbReference type="ARBA" id="ARBA00009437"/>
    </source>
</evidence>
<gene>
    <name evidence="6" type="ORF">K8V56_15985</name>
</gene>
<accession>A0A921G248</accession>
<dbReference type="InterPro" id="IPR036388">
    <property type="entry name" value="WH-like_DNA-bd_sf"/>
</dbReference>
<protein>
    <submittedName>
        <fullName evidence="6">LysR family transcriptional regulator</fullName>
    </submittedName>
</protein>
<dbReference type="Proteomes" id="UP000698173">
    <property type="component" value="Unassembled WGS sequence"/>
</dbReference>
<dbReference type="Gene3D" id="1.10.10.10">
    <property type="entry name" value="Winged helix-like DNA-binding domain superfamily/Winged helix DNA-binding domain"/>
    <property type="match status" value="1"/>
</dbReference>
<comment type="similarity">
    <text evidence="1">Belongs to the LysR transcriptional regulatory family.</text>
</comment>
<dbReference type="InterPro" id="IPR000847">
    <property type="entry name" value="LysR_HTH_N"/>
</dbReference>
<dbReference type="GO" id="GO:0003700">
    <property type="term" value="F:DNA-binding transcription factor activity"/>
    <property type="evidence" value="ECO:0007669"/>
    <property type="project" value="InterPro"/>
</dbReference>
<dbReference type="GO" id="GO:0000976">
    <property type="term" value="F:transcription cis-regulatory region binding"/>
    <property type="evidence" value="ECO:0007669"/>
    <property type="project" value="TreeGrafter"/>
</dbReference>
<dbReference type="PRINTS" id="PR00039">
    <property type="entry name" value="HTHLYSR"/>
</dbReference>
<evidence type="ECO:0000256" key="3">
    <source>
        <dbReference type="ARBA" id="ARBA00023125"/>
    </source>
</evidence>
<evidence type="ECO:0000313" key="7">
    <source>
        <dbReference type="Proteomes" id="UP000698173"/>
    </source>
</evidence>
<comment type="caution">
    <text evidence="6">The sequence shown here is derived from an EMBL/GenBank/DDBJ whole genome shotgun (WGS) entry which is preliminary data.</text>
</comment>
<dbReference type="PROSITE" id="PS50931">
    <property type="entry name" value="HTH_LYSR"/>
    <property type="match status" value="1"/>
</dbReference>
<evidence type="ECO:0000259" key="5">
    <source>
        <dbReference type="PROSITE" id="PS50931"/>
    </source>
</evidence>
<organism evidence="6 7">
    <name type="scientific">Sporosarcina psychrophila</name>
    <name type="common">Bacillus psychrophilus</name>
    <dbReference type="NCBI Taxonomy" id="1476"/>
    <lineage>
        <taxon>Bacteria</taxon>
        <taxon>Bacillati</taxon>
        <taxon>Bacillota</taxon>
        <taxon>Bacilli</taxon>
        <taxon>Bacillales</taxon>
        <taxon>Caryophanaceae</taxon>
        <taxon>Sporosarcina</taxon>
    </lineage>
</organism>
<dbReference type="SUPFAM" id="SSF53850">
    <property type="entry name" value="Periplasmic binding protein-like II"/>
    <property type="match status" value="1"/>
</dbReference>
<dbReference type="PANTHER" id="PTHR30126:SF39">
    <property type="entry name" value="HTH-TYPE TRANSCRIPTIONAL REGULATOR CYSL"/>
    <property type="match status" value="1"/>
</dbReference>